<proteinExistence type="predicted"/>
<sequence>MQQHFPNFRLALSNPTRLVHTYTRALQPALAPASILCVARLFCPLHASYPKLYALRPVVTTIPDTHSGVKPHLPPPCIYSSSASRYFLVSRSTTFPAFVSLCCCIAALLCSVCAIFLLVYSCVSCGVYRWDTESFSLLSVSNPHQHHASAWCRVMNLLKPQLVLCVNLIAV</sequence>
<reference evidence="2 3" key="1">
    <citation type="submission" date="2016-05" db="EMBL/GenBank/DDBJ databases">
        <title>Comparative analysis of secretome profiles of manganese(II)-oxidizing ascomycete fungi.</title>
        <authorList>
            <consortium name="DOE Joint Genome Institute"/>
            <person name="Zeiner C.A."/>
            <person name="Purvine S.O."/>
            <person name="Zink E.M."/>
            <person name="Wu S."/>
            <person name="Pasa-Tolic L."/>
            <person name="Chaput D.L."/>
            <person name="Haridas S."/>
            <person name="Grigoriev I.V."/>
            <person name="Santelli C.M."/>
            <person name="Hansel C.M."/>
        </authorList>
    </citation>
    <scope>NUCLEOTIDE SEQUENCE [LARGE SCALE GENOMIC DNA]</scope>
    <source>
        <strain evidence="2 3">AP3s5-JAC2a</strain>
    </source>
</reference>
<evidence type="ECO:0000313" key="3">
    <source>
        <dbReference type="Proteomes" id="UP000077069"/>
    </source>
</evidence>
<dbReference type="EMBL" id="KV441548">
    <property type="protein sequence ID" value="OAG12691.1"/>
    <property type="molecule type" value="Genomic_DNA"/>
</dbReference>
<keyword evidence="1" id="KW-0812">Transmembrane</keyword>
<keyword evidence="1" id="KW-1133">Transmembrane helix</keyword>
<dbReference type="InParanoid" id="A0A177CZX9"/>
<dbReference type="GeneID" id="28768881"/>
<gene>
    <name evidence="2" type="ORF">CC84DRAFT_155588</name>
</gene>
<evidence type="ECO:0000256" key="1">
    <source>
        <dbReference type="SAM" id="Phobius"/>
    </source>
</evidence>
<protein>
    <submittedName>
        <fullName evidence="2">Uncharacterized protein</fullName>
    </submittedName>
</protein>
<feature type="transmembrane region" description="Helical" evidence="1">
    <location>
        <begin position="95"/>
        <end position="120"/>
    </location>
</feature>
<dbReference type="OrthoDB" id="10529390at2759"/>
<name>A0A177CZX9_9PLEO</name>
<dbReference type="RefSeq" id="XP_018043056.1">
    <property type="nucleotide sequence ID" value="XM_018185395.1"/>
</dbReference>
<accession>A0A177CZX9</accession>
<keyword evidence="3" id="KW-1185">Reference proteome</keyword>
<dbReference type="AlphaFoldDB" id="A0A177CZX9"/>
<evidence type="ECO:0000313" key="2">
    <source>
        <dbReference type="EMBL" id="OAG12691.1"/>
    </source>
</evidence>
<organism evidence="2 3">
    <name type="scientific">Paraphaeosphaeria sporulosa</name>
    <dbReference type="NCBI Taxonomy" id="1460663"/>
    <lineage>
        <taxon>Eukaryota</taxon>
        <taxon>Fungi</taxon>
        <taxon>Dikarya</taxon>
        <taxon>Ascomycota</taxon>
        <taxon>Pezizomycotina</taxon>
        <taxon>Dothideomycetes</taxon>
        <taxon>Pleosporomycetidae</taxon>
        <taxon>Pleosporales</taxon>
        <taxon>Massarineae</taxon>
        <taxon>Didymosphaeriaceae</taxon>
        <taxon>Paraphaeosphaeria</taxon>
    </lineage>
</organism>
<keyword evidence="1" id="KW-0472">Membrane</keyword>
<dbReference type="Proteomes" id="UP000077069">
    <property type="component" value="Unassembled WGS sequence"/>
</dbReference>